<evidence type="ECO:0000313" key="2">
    <source>
        <dbReference type="EMBL" id="QJB01227.1"/>
    </source>
</evidence>
<keyword evidence="1" id="KW-0175">Coiled coil</keyword>
<feature type="coiled-coil region" evidence="1">
    <location>
        <begin position="92"/>
        <end position="126"/>
    </location>
</feature>
<dbReference type="EMBL" id="MT143706">
    <property type="protein sequence ID" value="QJB01227.1"/>
    <property type="molecule type" value="Genomic_DNA"/>
</dbReference>
<gene>
    <name evidence="2" type="ORF">MM171A00126_0067</name>
    <name evidence="3" type="ORF">MM171B00120_0061</name>
</gene>
<evidence type="ECO:0000256" key="1">
    <source>
        <dbReference type="SAM" id="Coils"/>
    </source>
</evidence>
<accession>A0A6M3M0T2</accession>
<reference evidence="2" key="1">
    <citation type="submission" date="2020-03" db="EMBL/GenBank/DDBJ databases">
        <title>The deep terrestrial virosphere.</title>
        <authorList>
            <person name="Holmfeldt K."/>
            <person name="Nilsson E."/>
            <person name="Simone D."/>
            <person name="Lopez-Fernandez M."/>
            <person name="Wu X."/>
            <person name="de Brujin I."/>
            <person name="Lundin D."/>
            <person name="Andersson A."/>
            <person name="Bertilsson S."/>
            <person name="Dopson M."/>
        </authorList>
    </citation>
    <scope>NUCLEOTIDE SEQUENCE</scope>
    <source>
        <strain evidence="2">MM171A00126</strain>
        <strain evidence="3">MM171B00120</strain>
    </source>
</reference>
<dbReference type="EMBL" id="MT143895">
    <property type="protein sequence ID" value="QJB05165.1"/>
    <property type="molecule type" value="Genomic_DNA"/>
</dbReference>
<evidence type="ECO:0000313" key="3">
    <source>
        <dbReference type="EMBL" id="QJB05165.1"/>
    </source>
</evidence>
<dbReference type="AlphaFoldDB" id="A0A6M3M0T2"/>
<organism evidence="2">
    <name type="scientific">viral metagenome</name>
    <dbReference type="NCBI Taxonomy" id="1070528"/>
    <lineage>
        <taxon>unclassified sequences</taxon>
        <taxon>metagenomes</taxon>
        <taxon>organismal metagenomes</taxon>
    </lineage>
</organism>
<proteinExistence type="predicted"/>
<name>A0A6M3M0T2_9ZZZZ</name>
<protein>
    <submittedName>
        <fullName evidence="2">Uncharacterized protein</fullName>
    </submittedName>
</protein>
<sequence length="236" mass="26209">MTNKPSVAGRELVRGDRLFHIANSRSCDRGWVEYLSDDGLGEVTVRHRDGAVPTVKLLNLQWEAMTEQQELDEFYAELSEGNKLSGRALCHIRALNSELAALRAELGECKGEYDRAVNKVEALRDQLTERDALLIKLSGFARFVIKCVRRNGEYAPLSMQEPHEIEAALSASAEPASVSVAPTLWEMRVRDEPGNPESPCEYVYVNNVAERDALLHRGGASVFAEYTCTANKEGAQ</sequence>